<dbReference type="InterPro" id="IPR011057">
    <property type="entry name" value="Mss4-like_sf"/>
</dbReference>
<sequence length="722" mass="82318">MKKDKEKYIGEKLELHLGFGFATTVTVSAGGQELKDLSLTPTLYDNLHWKDITHLPLSTTVIEAKVRDANVPQRLKSWIQQCEEHPECTPKKTKCSPHRLIDVIPGLHLRTCDGSESDFAALSYCWGHYQGPMLTQTNLKAFHERLDENDLPQTYKDAIWVTRKLQIRYLWIDALCILQDNEEDWRAESMKMDQIYGSARLTIAASSASSVTDGFLGDRQSHPIWAYCGTITHVDEQYPVYMVDERELRSFQFHIHEPHGPLGKQPLASRGWAVQERLLSPRIVYFTSNRMIWQCRNGIATEEGLFCGSPSHITSTNRKTADSYWSEAVKQFSACKLSNPSDRLPALAGLGNILSDLRANDDALLFGHWKNDIVCSLLWVVLPDEGPKTQDIVREPLCKAPTWSWASMAPGVQVLPSYTSPDSYMADGPIARVLELPSPSMSADAGHNDRMLGLWIRTPLVDGTVEPHPSPRLAWAATLNFHASAPCSLVIEARFDEFQQDPVRVRQCSLALLWDSGLFSYEGLLLEPVPTNTVQFRRVGTFKTMADFDYKKSLVRQLATEREICLQCQREAGSAFAINALIEAHQLTTNTLPEHILMPSESGFGQVIARCPRCRVAVWSYYGDHGPHLKFLRVATLDRREQAIEDLLRPEAFIFTKYKMPWTELPEYARAEGRIFEEYYDERKIYSDEAFLRYRAVDRKGEIWRLEGRQWVNFGEAEDLRR</sequence>
<reference evidence="6 7" key="1">
    <citation type="journal article" date="2023" name="G3 (Bethesda)">
        <title>A chromosome-level genome assembly of Zasmidium syzygii isolated from banana leaves.</title>
        <authorList>
            <person name="van Westerhoven A.C."/>
            <person name="Mehrabi R."/>
            <person name="Talebi R."/>
            <person name="Steentjes M.B.F."/>
            <person name="Corcolon B."/>
            <person name="Chong P.A."/>
            <person name="Kema G.H.J."/>
            <person name="Seidl M.F."/>
        </authorList>
    </citation>
    <scope>NUCLEOTIDE SEQUENCE [LARGE SCALE GENOMIC DNA]</scope>
    <source>
        <strain evidence="6 7">P124</strain>
    </source>
</reference>
<comment type="caution">
    <text evidence="6">The sequence shown here is derived from an EMBL/GenBank/DDBJ whole genome shotgun (WGS) entry which is preliminary data.</text>
</comment>
<evidence type="ECO:0000256" key="1">
    <source>
        <dbReference type="ARBA" id="ARBA00005495"/>
    </source>
</evidence>
<keyword evidence="2" id="KW-0479">Metal-binding</keyword>
<proteinExistence type="inferred from homology"/>
<keyword evidence="3" id="KW-0862">Zinc</keyword>
<keyword evidence="7" id="KW-1185">Reference proteome</keyword>
<dbReference type="Proteomes" id="UP001305779">
    <property type="component" value="Unassembled WGS sequence"/>
</dbReference>
<evidence type="ECO:0000256" key="3">
    <source>
        <dbReference type="ARBA" id="ARBA00022833"/>
    </source>
</evidence>
<dbReference type="InterPro" id="IPR006913">
    <property type="entry name" value="CENP-V/GFA"/>
</dbReference>
<dbReference type="PANTHER" id="PTHR33112:SF16">
    <property type="entry name" value="HETEROKARYON INCOMPATIBILITY DOMAIN-CONTAINING PROTEIN"/>
    <property type="match status" value="1"/>
</dbReference>
<dbReference type="EMBL" id="JAXOVC010000008">
    <property type="protein sequence ID" value="KAK4498316.1"/>
    <property type="molecule type" value="Genomic_DNA"/>
</dbReference>
<comment type="similarity">
    <text evidence="1">Belongs to the Gfa family.</text>
</comment>
<dbReference type="SUPFAM" id="SSF51316">
    <property type="entry name" value="Mss4-like"/>
    <property type="match status" value="1"/>
</dbReference>
<dbReference type="PANTHER" id="PTHR33112">
    <property type="entry name" value="DOMAIN PROTEIN, PUTATIVE-RELATED"/>
    <property type="match status" value="1"/>
</dbReference>
<evidence type="ECO:0008006" key="8">
    <source>
        <dbReference type="Google" id="ProtNLM"/>
    </source>
</evidence>
<dbReference type="InterPro" id="IPR010730">
    <property type="entry name" value="HET"/>
</dbReference>
<evidence type="ECO:0000259" key="4">
    <source>
        <dbReference type="Pfam" id="PF04828"/>
    </source>
</evidence>
<accession>A0ABR0EA65</accession>
<gene>
    <name evidence="6" type="ORF">PRZ48_010974</name>
</gene>
<dbReference type="Gene3D" id="3.90.1590.10">
    <property type="entry name" value="glutathione-dependent formaldehyde- activating enzyme (gfa)"/>
    <property type="match status" value="1"/>
</dbReference>
<name>A0ABR0EA65_ZASCE</name>
<evidence type="ECO:0000313" key="6">
    <source>
        <dbReference type="EMBL" id="KAK4498316.1"/>
    </source>
</evidence>
<feature type="domain" description="Heterokaryon incompatibility" evidence="5">
    <location>
        <begin position="119"/>
        <end position="276"/>
    </location>
</feature>
<evidence type="ECO:0000313" key="7">
    <source>
        <dbReference type="Proteomes" id="UP001305779"/>
    </source>
</evidence>
<organism evidence="6 7">
    <name type="scientific">Zasmidium cellare</name>
    <name type="common">Wine cellar mold</name>
    <name type="synonym">Racodium cellare</name>
    <dbReference type="NCBI Taxonomy" id="395010"/>
    <lineage>
        <taxon>Eukaryota</taxon>
        <taxon>Fungi</taxon>
        <taxon>Dikarya</taxon>
        <taxon>Ascomycota</taxon>
        <taxon>Pezizomycotina</taxon>
        <taxon>Dothideomycetes</taxon>
        <taxon>Dothideomycetidae</taxon>
        <taxon>Mycosphaerellales</taxon>
        <taxon>Mycosphaerellaceae</taxon>
        <taxon>Zasmidium</taxon>
    </lineage>
</organism>
<evidence type="ECO:0000259" key="5">
    <source>
        <dbReference type="Pfam" id="PF06985"/>
    </source>
</evidence>
<feature type="domain" description="CENP-V/GFA" evidence="4">
    <location>
        <begin position="564"/>
        <end position="657"/>
    </location>
</feature>
<evidence type="ECO:0000256" key="2">
    <source>
        <dbReference type="ARBA" id="ARBA00022723"/>
    </source>
</evidence>
<dbReference type="Pfam" id="PF04828">
    <property type="entry name" value="GFA"/>
    <property type="match status" value="1"/>
</dbReference>
<dbReference type="Pfam" id="PF06985">
    <property type="entry name" value="HET"/>
    <property type="match status" value="1"/>
</dbReference>
<protein>
    <recommendedName>
        <fullName evidence="8">Heterokaryon incompatibility domain-containing protein</fullName>
    </recommendedName>
</protein>